<evidence type="ECO:0000256" key="6">
    <source>
        <dbReference type="ARBA" id="ARBA00023004"/>
    </source>
</evidence>
<keyword evidence="5 9" id="KW-0560">Oxidoreductase</keyword>
<dbReference type="FunFam" id="1.10.630.10:FF:000179">
    <property type="entry name" value="Cytochrome P450"/>
    <property type="match status" value="1"/>
</dbReference>
<evidence type="ECO:0000313" key="11">
    <source>
        <dbReference type="Proteomes" id="UP000652219"/>
    </source>
</evidence>
<organism evidence="10 11">
    <name type="scientific">Colletotrichum sojae</name>
    <dbReference type="NCBI Taxonomy" id="2175907"/>
    <lineage>
        <taxon>Eukaryota</taxon>
        <taxon>Fungi</taxon>
        <taxon>Dikarya</taxon>
        <taxon>Ascomycota</taxon>
        <taxon>Pezizomycotina</taxon>
        <taxon>Sordariomycetes</taxon>
        <taxon>Hypocreomycetidae</taxon>
        <taxon>Glomerellales</taxon>
        <taxon>Glomerellaceae</taxon>
        <taxon>Colletotrichum</taxon>
        <taxon>Colletotrichum orchidearum species complex</taxon>
    </lineage>
</organism>
<dbReference type="InterPro" id="IPR017972">
    <property type="entry name" value="Cyt_P450_CS"/>
</dbReference>
<dbReference type="GO" id="GO:0005506">
    <property type="term" value="F:iron ion binding"/>
    <property type="evidence" value="ECO:0007669"/>
    <property type="project" value="InterPro"/>
</dbReference>
<evidence type="ECO:0000256" key="5">
    <source>
        <dbReference type="ARBA" id="ARBA00023002"/>
    </source>
</evidence>
<protein>
    <submittedName>
        <fullName evidence="10">Cytochrome p450 monooxygenase</fullName>
    </submittedName>
</protein>
<dbReference type="PRINTS" id="PR00385">
    <property type="entry name" value="P450"/>
</dbReference>
<evidence type="ECO:0000256" key="4">
    <source>
        <dbReference type="ARBA" id="ARBA00022723"/>
    </source>
</evidence>
<dbReference type="PANTHER" id="PTHR24305">
    <property type="entry name" value="CYTOCHROME P450"/>
    <property type="match status" value="1"/>
</dbReference>
<name>A0A8H6N2E1_9PEZI</name>
<dbReference type="GO" id="GO:0020037">
    <property type="term" value="F:heme binding"/>
    <property type="evidence" value="ECO:0007669"/>
    <property type="project" value="InterPro"/>
</dbReference>
<dbReference type="CDD" id="cd11058">
    <property type="entry name" value="CYP60B-like"/>
    <property type="match status" value="1"/>
</dbReference>
<dbReference type="EMBL" id="WIGN01000019">
    <property type="protein sequence ID" value="KAF6817817.1"/>
    <property type="molecule type" value="Genomic_DNA"/>
</dbReference>
<keyword evidence="4 8" id="KW-0479">Metal-binding</keyword>
<proteinExistence type="inferred from homology"/>
<dbReference type="AlphaFoldDB" id="A0A8H6N2E1"/>
<evidence type="ECO:0000256" key="3">
    <source>
        <dbReference type="ARBA" id="ARBA00022617"/>
    </source>
</evidence>
<dbReference type="Pfam" id="PF00067">
    <property type="entry name" value="p450"/>
    <property type="match status" value="1"/>
</dbReference>
<evidence type="ECO:0000256" key="9">
    <source>
        <dbReference type="RuleBase" id="RU000461"/>
    </source>
</evidence>
<evidence type="ECO:0000256" key="1">
    <source>
        <dbReference type="ARBA" id="ARBA00001971"/>
    </source>
</evidence>
<dbReference type="InterPro" id="IPR050121">
    <property type="entry name" value="Cytochrome_P450_monoxygenase"/>
</dbReference>
<comment type="caution">
    <text evidence="10">The sequence shown here is derived from an EMBL/GenBank/DDBJ whole genome shotgun (WGS) entry which is preliminary data.</text>
</comment>
<dbReference type="InterPro" id="IPR001128">
    <property type="entry name" value="Cyt_P450"/>
</dbReference>
<keyword evidence="3 8" id="KW-0349">Heme</keyword>
<accession>A0A8H6N2E1</accession>
<comment type="cofactor">
    <cofactor evidence="1 8">
        <name>heme</name>
        <dbReference type="ChEBI" id="CHEBI:30413"/>
    </cofactor>
</comment>
<evidence type="ECO:0000313" key="10">
    <source>
        <dbReference type="EMBL" id="KAF6817817.1"/>
    </source>
</evidence>
<dbReference type="GO" id="GO:0016705">
    <property type="term" value="F:oxidoreductase activity, acting on paired donors, with incorporation or reduction of molecular oxygen"/>
    <property type="evidence" value="ECO:0007669"/>
    <property type="project" value="InterPro"/>
</dbReference>
<sequence>MLKATDVVRVLAANSFQILEIAVIAAVLWQLTAAGYNLFFHPLRKYPGPLFQRASSVPWAIQHALGIQAFRTQKLHDRYGPAVRISPNHLSFTYADGWKDIYGFQPGGAKGVAEMPKSKIFTETVKDLPKSILSADREEHQRLRRALAHGFSDSSMREQEGMISKYIDKLSEKLRERSKEGPLNIESWYNWTTFDIAGDLIFGQSFGCLDRADYHPWVAFVFGVIRFGAIMTALKYVGLGFIVQGIFRIGGMRAMNKLRSNTDKMMEDRLSMEQDRKDLFEGLLRRREEWNISFPQLSSNALILVLAGSETTATTLSGATYLLLKNPDVLQRVTEEVRSSFKSADEITINSVTKLSYMLAVLNETLRLYPPVVSGMIRVVPDCGCQIASEHIPSGTLVEIQQWSSNHSPDNWTEPWKYDPERFLKTENDEINRLESLQPFSVGPRNCIGRNLAYAEMRMVLARVLFDFDLSLNQGNDGWIEKQRAYGIWDRVPLSVYLKPVAR</sequence>
<keyword evidence="11" id="KW-1185">Reference proteome</keyword>
<dbReference type="PANTHER" id="PTHR24305:SF230">
    <property type="entry name" value="P450, PUTATIVE (EUROFUNG)-RELATED"/>
    <property type="match status" value="1"/>
</dbReference>
<dbReference type="SUPFAM" id="SSF48264">
    <property type="entry name" value="Cytochrome P450"/>
    <property type="match status" value="1"/>
</dbReference>
<keyword evidence="6 8" id="KW-0408">Iron</keyword>
<gene>
    <name evidence="10" type="ORF">CSOJ01_02254</name>
</gene>
<keyword evidence="7 9" id="KW-0503">Monooxygenase</keyword>
<dbReference type="InterPro" id="IPR036396">
    <property type="entry name" value="Cyt_P450_sf"/>
</dbReference>
<dbReference type="PRINTS" id="PR00463">
    <property type="entry name" value="EP450I"/>
</dbReference>
<dbReference type="GO" id="GO:0004497">
    <property type="term" value="F:monooxygenase activity"/>
    <property type="evidence" value="ECO:0007669"/>
    <property type="project" value="UniProtKB-KW"/>
</dbReference>
<dbReference type="Proteomes" id="UP000652219">
    <property type="component" value="Unassembled WGS sequence"/>
</dbReference>
<dbReference type="Gene3D" id="1.10.630.10">
    <property type="entry name" value="Cytochrome P450"/>
    <property type="match status" value="1"/>
</dbReference>
<evidence type="ECO:0000256" key="7">
    <source>
        <dbReference type="ARBA" id="ARBA00023033"/>
    </source>
</evidence>
<dbReference type="PROSITE" id="PS00086">
    <property type="entry name" value="CYTOCHROME_P450"/>
    <property type="match status" value="1"/>
</dbReference>
<evidence type="ECO:0000256" key="8">
    <source>
        <dbReference type="PIRSR" id="PIRSR602401-1"/>
    </source>
</evidence>
<evidence type="ECO:0000256" key="2">
    <source>
        <dbReference type="ARBA" id="ARBA00010617"/>
    </source>
</evidence>
<dbReference type="InterPro" id="IPR002401">
    <property type="entry name" value="Cyt_P450_E_grp-I"/>
</dbReference>
<reference evidence="10 11" key="1">
    <citation type="journal article" date="2020" name="Phytopathology">
        <title>Genome Sequence Resources of Colletotrichum truncatum, C. plurivorum, C. musicola, and C. sojae: Four Species Pathogenic to Soybean (Glycine max).</title>
        <authorList>
            <person name="Rogerio F."/>
            <person name="Boufleur T.R."/>
            <person name="Ciampi-Guillardi M."/>
            <person name="Sukno S.A."/>
            <person name="Thon M.R."/>
            <person name="Massola Junior N.S."/>
            <person name="Baroncelli R."/>
        </authorList>
    </citation>
    <scope>NUCLEOTIDE SEQUENCE [LARGE SCALE GENOMIC DNA]</scope>
    <source>
        <strain evidence="10 11">LFN0009</strain>
    </source>
</reference>
<feature type="binding site" description="axial binding residue" evidence="8">
    <location>
        <position position="447"/>
    </location>
    <ligand>
        <name>heme</name>
        <dbReference type="ChEBI" id="CHEBI:30413"/>
    </ligand>
    <ligandPart>
        <name>Fe</name>
        <dbReference type="ChEBI" id="CHEBI:18248"/>
    </ligandPart>
</feature>
<comment type="similarity">
    <text evidence="2 9">Belongs to the cytochrome P450 family.</text>
</comment>